<dbReference type="AlphaFoldDB" id="A0A8K0DS83"/>
<evidence type="ECO:0000313" key="3">
    <source>
        <dbReference type="Proteomes" id="UP000796880"/>
    </source>
</evidence>
<evidence type="ECO:0000256" key="1">
    <source>
        <dbReference type="SAM" id="MobiDB-lite"/>
    </source>
</evidence>
<dbReference type="PANTHER" id="PTHR36792:SF15">
    <property type="entry name" value="SEL1 REPEAT-CONTAINING PROTEIN"/>
    <property type="match status" value="1"/>
</dbReference>
<feature type="compositionally biased region" description="Polar residues" evidence="1">
    <location>
        <begin position="24"/>
        <end position="35"/>
    </location>
</feature>
<evidence type="ECO:0008006" key="4">
    <source>
        <dbReference type="Google" id="ProtNLM"/>
    </source>
</evidence>
<proteinExistence type="predicted"/>
<dbReference type="OrthoDB" id="2384430at2759"/>
<reference evidence="2" key="1">
    <citation type="submission" date="2020-03" db="EMBL/GenBank/DDBJ databases">
        <title>A high-quality chromosome-level genome assembly of a woody plant with both climbing and erect habits, Rhamnella rubrinervis.</title>
        <authorList>
            <person name="Lu Z."/>
            <person name="Yang Y."/>
            <person name="Zhu X."/>
            <person name="Sun Y."/>
        </authorList>
    </citation>
    <scope>NUCLEOTIDE SEQUENCE</scope>
    <source>
        <strain evidence="2">BYM</strain>
        <tissue evidence="2">Leaf</tissue>
    </source>
</reference>
<comment type="caution">
    <text evidence="2">The sequence shown here is derived from an EMBL/GenBank/DDBJ whole genome shotgun (WGS) entry which is preliminary data.</text>
</comment>
<dbReference type="Proteomes" id="UP000796880">
    <property type="component" value="Unassembled WGS sequence"/>
</dbReference>
<dbReference type="InterPro" id="IPR011990">
    <property type="entry name" value="TPR-like_helical_dom_sf"/>
</dbReference>
<feature type="region of interest" description="Disordered" evidence="1">
    <location>
        <begin position="104"/>
        <end position="149"/>
    </location>
</feature>
<evidence type="ECO:0000313" key="2">
    <source>
        <dbReference type="EMBL" id="KAF3433319.1"/>
    </source>
</evidence>
<dbReference type="InterPro" id="IPR006597">
    <property type="entry name" value="Sel1-like"/>
</dbReference>
<gene>
    <name evidence="2" type="ORF">FNV43_RR24421</name>
</gene>
<feature type="compositionally biased region" description="Acidic residues" evidence="1">
    <location>
        <begin position="139"/>
        <end position="149"/>
    </location>
</feature>
<accession>A0A8K0DS83</accession>
<dbReference type="EMBL" id="VOIH02000011">
    <property type="protein sequence ID" value="KAF3433319.1"/>
    <property type="molecule type" value="Genomic_DNA"/>
</dbReference>
<organism evidence="2 3">
    <name type="scientific">Rhamnella rubrinervis</name>
    <dbReference type="NCBI Taxonomy" id="2594499"/>
    <lineage>
        <taxon>Eukaryota</taxon>
        <taxon>Viridiplantae</taxon>
        <taxon>Streptophyta</taxon>
        <taxon>Embryophyta</taxon>
        <taxon>Tracheophyta</taxon>
        <taxon>Spermatophyta</taxon>
        <taxon>Magnoliopsida</taxon>
        <taxon>eudicotyledons</taxon>
        <taxon>Gunneridae</taxon>
        <taxon>Pentapetalae</taxon>
        <taxon>rosids</taxon>
        <taxon>fabids</taxon>
        <taxon>Rosales</taxon>
        <taxon>Rhamnaceae</taxon>
        <taxon>rhamnoid group</taxon>
        <taxon>Rhamneae</taxon>
        <taxon>Rhamnella</taxon>
    </lineage>
</organism>
<keyword evidence="3" id="KW-1185">Reference proteome</keyword>
<sequence length="149" mass="16822">MTRLQELTRIVSSDRFRTPKRTKPISQIPVSSPKTALSDRLRGESERLKLKMDSNEGQSRVPLARVVSDCVNRWFQDTLKEAKAGDSAMQVLVGQMYYSGYGVPRDPQKGRAWMSKASKSRNSVWNVSDKHPGYNASDSDSDELKDDVK</sequence>
<dbReference type="SUPFAM" id="SSF81901">
    <property type="entry name" value="HCP-like"/>
    <property type="match status" value="1"/>
</dbReference>
<dbReference type="Gene3D" id="1.25.40.10">
    <property type="entry name" value="Tetratricopeptide repeat domain"/>
    <property type="match status" value="1"/>
</dbReference>
<protein>
    <recommendedName>
        <fullName evidence="4">Sel1-like protein</fullName>
    </recommendedName>
</protein>
<name>A0A8K0DS83_9ROSA</name>
<dbReference type="SMART" id="SM00671">
    <property type="entry name" value="SEL1"/>
    <property type="match status" value="1"/>
</dbReference>
<feature type="region of interest" description="Disordered" evidence="1">
    <location>
        <begin position="12"/>
        <end position="41"/>
    </location>
</feature>
<dbReference type="PANTHER" id="PTHR36792">
    <property type="entry name" value="EXPRESSED PROTEIN"/>
    <property type="match status" value="1"/>
</dbReference>